<evidence type="ECO:0000256" key="2">
    <source>
        <dbReference type="ARBA" id="ARBA00022737"/>
    </source>
</evidence>
<dbReference type="Gene3D" id="3.30.160.60">
    <property type="entry name" value="Classic Zinc Finger"/>
    <property type="match status" value="2"/>
</dbReference>
<keyword evidence="3 5" id="KW-0863">Zinc-finger</keyword>
<dbReference type="SMART" id="SM00355">
    <property type="entry name" value="ZnF_C2H2"/>
    <property type="match status" value="5"/>
</dbReference>
<keyword evidence="9" id="KW-1185">Reference proteome</keyword>
<dbReference type="GO" id="GO:0043565">
    <property type="term" value="F:sequence-specific DNA binding"/>
    <property type="evidence" value="ECO:0007669"/>
    <property type="project" value="TreeGrafter"/>
</dbReference>
<protein>
    <recommendedName>
        <fullName evidence="7">C2H2-type domain-containing protein</fullName>
    </recommendedName>
</protein>
<name>A0A7J7JAV0_BUGNE</name>
<dbReference type="EMBL" id="VXIV02002764">
    <property type="protein sequence ID" value="KAF6023097.1"/>
    <property type="molecule type" value="Genomic_DNA"/>
</dbReference>
<accession>A0A7J7JAV0</accession>
<keyword evidence="2" id="KW-0677">Repeat</keyword>
<dbReference type="InterPro" id="IPR013087">
    <property type="entry name" value="Znf_C2H2_type"/>
</dbReference>
<feature type="domain" description="C2H2-type" evidence="7">
    <location>
        <begin position="415"/>
        <end position="442"/>
    </location>
</feature>
<gene>
    <name evidence="8" type="ORF">EB796_018605</name>
</gene>
<reference evidence="8" key="1">
    <citation type="submission" date="2020-06" db="EMBL/GenBank/DDBJ databases">
        <title>Draft genome of Bugula neritina, a colonial animal packing powerful symbionts and potential medicines.</title>
        <authorList>
            <person name="Rayko M."/>
        </authorList>
    </citation>
    <scope>NUCLEOTIDE SEQUENCE [LARGE SCALE GENOMIC DNA]</scope>
    <source>
        <strain evidence="8">Kwan_BN1</strain>
    </source>
</reference>
<dbReference type="GO" id="GO:0000981">
    <property type="term" value="F:DNA-binding transcription factor activity, RNA polymerase II-specific"/>
    <property type="evidence" value="ECO:0007669"/>
    <property type="project" value="TreeGrafter"/>
</dbReference>
<sequence length="457" mass="51357">MNTNHLEEFIANPPSSPGAIFNDETQFQHNFLNDDLTGGGLLAGPTDCEMTDVWLSMEQAFENDISAMLPNTDGQLSEQDLIVSDLIDSASSLQELSQTIKTEPLDFDDCSSGLDSDLAYNDIKIEVDDRITLDRSIEKALNLNFPVHTHITSSIVNTGLTVTATSRPILKTKEEHDKKIFFCQQCGKKFSSLPDLKCHKMLCYGSNASDGSRPYKCDKCGCSYTRKYHLDTHKDRYHSNTSYSCGKCLKVYRAREDYLRHLRKNNCTPSRMKASKTNQELIMNSQRLNNVHRFPCRHCPKRFFRRHYLERHIEEKHHKDWAEQETCEICTPSQPTSSASSPSTDISITPVESDVSSDDSGLIIDHISGKLSGSIKAGQRFRLTSSNNNTLINVISHGDDIVGNGLYIKPDNSLYQCVMCDYTTKNITQLSRHLEKHQATKTTVTATPKASINIVAV</sequence>
<dbReference type="PANTHER" id="PTHR24408:SF58">
    <property type="entry name" value="TRANSCRIPTION FACTOR (TFIIIA), PUTATIVE (AFU_ORTHOLOGUE AFUA_1G05150)-RELATED"/>
    <property type="match status" value="1"/>
</dbReference>
<proteinExistence type="predicted"/>
<dbReference type="GO" id="GO:0005634">
    <property type="term" value="C:nucleus"/>
    <property type="evidence" value="ECO:0007669"/>
    <property type="project" value="TreeGrafter"/>
</dbReference>
<feature type="compositionally biased region" description="Low complexity" evidence="6">
    <location>
        <begin position="332"/>
        <end position="350"/>
    </location>
</feature>
<dbReference type="OrthoDB" id="9439903at2759"/>
<evidence type="ECO:0000256" key="1">
    <source>
        <dbReference type="ARBA" id="ARBA00022723"/>
    </source>
</evidence>
<dbReference type="GO" id="GO:0008270">
    <property type="term" value="F:zinc ion binding"/>
    <property type="evidence" value="ECO:0007669"/>
    <property type="project" value="UniProtKB-KW"/>
</dbReference>
<dbReference type="PROSITE" id="PS00028">
    <property type="entry name" value="ZINC_FINGER_C2H2_1"/>
    <property type="match status" value="2"/>
</dbReference>
<feature type="domain" description="C2H2-type" evidence="7">
    <location>
        <begin position="294"/>
        <end position="322"/>
    </location>
</feature>
<keyword evidence="4" id="KW-0862">Zinc</keyword>
<dbReference type="SUPFAM" id="SSF57667">
    <property type="entry name" value="beta-beta-alpha zinc fingers"/>
    <property type="match status" value="3"/>
</dbReference>
<comment type="caution">
    <text evidence="8">The sequence shown here is derived from an EMBL/GenBank/DDBJ whole genome shotgun (WGS) entry which is preliminary data.</text>
</comment>
<feature type="domain" description="C2H2-type" evidence="7">
    <location>
        <begin position="181"/>
        <end position="214"/>
    </location>
</feature>
<evidence type="ECO:0000313" key="8">
    <source>
        <dbReference type="EMBL" id="KAF6023097.1"/>
    </source>
</evidence>
<evidence type="ECO:0000256" key="4">
    <source>
        <dbReference type="ARBA" id="ARBA00022833"/>
    </source>
</evidence>
<keyword evidence="1" id="KW-0479">Metal-binding</keyword>
<dbReference type="PANTHER" id="PTHR24408">
    <property type="entry name" value="ZINC FINGER PROTEIN"/>
    <property type="match status" value="1"/>
</dbReference>
<organism evidence="8 9">
    <name type="scientific">Bugula neritina</name>
    <name type="common">Brown bryozoan</name>
    <name type="synonym">Sertularia neritina</name>
    <dbReference type="NCBI Taxonomy" id="10212"/>
    <lineage>
        <taxon>Eukaryota</taxon>
        <taxon>Metazoa</taxon>
        <taxon>Spiralia</taxon>
        <taxon>Lophotrochozoa</taxon>
        <taxon>Bryozoa</taxon>
        <taxon>Gymnolaemata</taxon>
        <taxon>Cheilostomatida</taxon>
        <taxon>Flustrina</taxon>
        <taxon>Buguloidea</taxon>
        <taxon>Bugulidae</taxon>
        <taxon>Bugula</taxon>
    </lineage>
</organism>
<evidence type="ECO:0000256" key="3">
    <source>
        <dbReference type="ARBA" id="ARBA00022771"/>
    </source>
</evidence>
<feature type="region of interest" description="Disordered" evidence="6">
    <location>
        <begin position="332"/>
        <end position="358"/>
    </location>
</feature>
<evidence type="ECO:0000256" key="5">
    <source>
        <dbReference type="PROSITE-ProRule" id="PRU00042"/>
    </source>
</evidence>
<dbReference type="AlphaFoldDB" id="A0A7J7JAV0"/>
<evidence type="ECO:0000256" key="6">
    <source>
        <dbReference type="SAM" id="MobiDB-lite"/>
    </source>
</evidence>
<feature type="domain" description="C2H2-type" evidence="7">
    <location>
        <begin position="215"/>
        <end position="243"/>
    </location>
</feature>
<evidence type="ECO:0000313" key="9">
    <source>
        <dbReference type="Proteomes" id="UP000593567"/>
    </source>
</evidence>
<dbReference type="InterPro" id="IPR036236">
    <property type="entry name" value="Znf_C2H2_sf"/>
</dbReference>
<evidence type="ECO:0000259" key="7">
    <source>
        <dbReference type="PROSITE" id="PS50157"/>
    </source>
</evidence>
<dbReference type="Proteomes" id="UP000593567">
    <property type="component" value="Unassembled WGS sequence"/>
</dbReference>
<dbReference type="PROSITE" id="PS50157">
    <property type="entry name" value="ZINC_FINGER_C2H2_2"/>
    <property type="match status" value="4"/>
</dbReference>